<protein>
    <submittedName>
        <fullName evidence="3">Predicted protein</fullName>
    </submittedName>
</protein>
<accession>G0RBY1</accession>
<feature type="compositionally biased region" description="Basic and acidic residues" evidence="1">
    <location>
        <begin position="744"/>
        <end position="760"/>
    </location>
</feature>
<proteinExistence type="predicted"/>
<feature type="transmembrane region" description="Helical" evidence="2">
    <location>
        <begin position="883"/>
        <end position="905"/>
    </location>
</feature>
<evidence type="ECO:0000313" key="4">
    <source>
        <dbReference type="Proteomes" id="UP000008984"/>
    </source>
</evidence>
<dbReference type="eggNOG" id="ENOG502S5TP">
    <property type="taxonomic scope" value="Eukaryota"/>
</dbReference>
<evidence type="ECO:0000256" key="1">
    <source>
        <dbReference type="SAM" id="MobiDB-lite"/>
    </source>
</evidence>
<dbReference type="Proteomes" id="UP000008984">
    <property type="component" value="Unassembled WGS sequence"/>
</dbReference>
<dbReference type="Pfam" id="PF14022">
    <property type="entry name" value="DUF4238"/>
    <property type="match status" value="1"/>
</dbReference>
<dbReference type="EMBL" id="GL985058">
    <property type="protein sequence ID" value="EGR51406.1"/>
    <property type="molecule type" value="Genomic_DNA"/>
</dbReference>
<keyword evidence="2" id="KW-1133">Transmembrane helix</keyword>
<dbReference type="KEGG" id="tre:TRIREDRAFT_120381"/>
<evidence type="ECO:0000313" key="3">
    <source>
        <dbReference type="EMBL" id="EGR51406.1"/>
    </source>
</evidence>
<dbReference type="RefSeq" id="XP_006962897.1">
    <property type="nucleotide sequence ID" value="XM_006962835.1"/>
</dbReference>
<dbReference type="STRING" id="431241.G0RBY1"/>
<feature type="compositionally biased region" description="Acidic residues" evidence="1">
    <location>
        <begin position="721"/>
        <end position="730"/>
    </location>
</feature>
<dbReference type="VEuPathDB" id="FungiDB:TRIREDRAFT_120381"/>
<feature type="compositionally biased region" description="Basic and acidic residues" evidence="1">
    <location>
        <begin position="781"/>
        <end position="794"/>
    </location>
</feature>
<dbReference type="AlphaFoldDB" id="G0RBY1"/>
<feature type="region of interest" description="Disordered" evidence="1">
    <location>
        <begin position="676"/>
        <end position="730"/>
    </location>
</feature>
<keyword evidence="2" id="KW-0812">Transmembrane</keyword>
<feature type="compositionally biased region" description="Polar residues" evidence="1">
    <location>
        <begin position="711"/>
        <end position="720"/>
    </location>
</feature>
<organism evidence="4">
    <name type="scientific">Hypocrea jecorina (strain QM6a)</name>
    <name type="common">Trichoderma reesei</name>
    <dbReference type="NCBI Taxonomy" id="431241"/>
    <lineage>
        <taxon>Eukaryota</taxon>
        <taxon>Fungi</taxon>
        <taxon>Dikarya</taxon>
        <taxon>Ascomycota</taxon>
        <taxon>Pezizomycotina</taxon>
        <taxon>Sordariomycetes</taxon>
        <taxon>Hypocreomycetidae</taxon>
        <taxon>Hypocreales</taxon>
        <taxon>Hypocreaceae</taxon>
        <taxon>Trichoderma</taxon>
    </lineage>
</organism>
<keyword evidence="2" id="KW-0472">Membrane</keyword>
<feature type="region of interest" description="Disordered" evidence="1">
    <location>
        <begin position="25"/>
        <end position="45"/>
    </location>
</feature>
<reference evidence="3 4" key="1">
    <citation type="journal article" date="2008" name="Nat. Biotechnol.">
        <title>Genome sequencing and analysis of the biomass-degrading fungus Trichoderma reesei (syn. Hypocrea jecorina).</title>
        <authorList>
            <person name="Martinez D."/>
            <person name="Berka R.M."/>
            <person name="Henrissat B."/>
            <person name="Saloheimo M."/>
            <person name="Arvas M."/>
            <person name="Baker S.E."/>
            <person name="Chapman J."/>
            <person name="Chertkov O."/>
            <person name="Coutinho P.M."/>
            <person name="Cullen D."/>
            <person name="Danchin E.G."/>
            <person name="Grigoriev I.V."/>
            <person name="Harris P."/>
            <person name="Jackson M."/>
            <person name="Kubicek C.P."/>
            <person name="Han C.S."/>
            <person name="Ho I."/>
            <person name="Larrondo L.F."/>
            <person name="de Leon A.L."/>
            <person name="Magnuson J.K."/>
            <person name="Merino S."/>
            <person name="Misra M."/>
            <person name="Nelson B."/>
            <person name="Putnam N."/>
            <person name="Robbertse B."/>
            <person name="Salamov A.A."/>
            <person name="Schmoll M."/>
            <person name="Terry A."/>
            <person name="Thayer N."/>
            <person name="Westerholm-Parvinen A."/>
            <person name="Schoch C.L."/>
            <person name="Yao J."/>
            <person name="Barabote R."/>
            <person name="Nelson M.A."/>
            <person name="Detter C."/>
            <person name="Bruce D."/>
            <person name="Kuske C.R."/>
            <person name="Xie G."/>
            <person name="Richardson P."/>
            <person name="Rokhsar D.S."/>
            <person name="Lucas S.M."/>
            <person name="Rubin E.M."/>
            <person name="Dunn-Coleman N."/>
            <person name="Ward M."/>
            <person name="Brettin T.S."/>
        </authorList>
    </citation>
    <scope>NUCLEOTIDE SEQUENCE [LARGE SCALE GENOMIC DNA]</scope>
    <source>
        <strain evidence="3 4">QM6a</strain>
    </source>
</reference>
<dbReference type="GeneID" id="18482861"/>
<feature type="compositionally biased region" description="Polar residues" evidence="1">
    <location>
        <begin position="810"/>
        <end position="821"/>
    </location>
</feature>
<feature type="compositionally biased region" description="Acidic residues" evidence="1">
    <location>
        <begin position="682"/>
        <end position="700"/>
    </location>
</feature>
<dbReference type="HOGENOM" id="CLU_304424_0_0_1"/>
<evidence type="ECO:0000256" key="2">
    <source>
        <dbReference type="SAM" id="Phobius"/>
    </source>
</evidence>
<name>G0RBY1_HYPJQ</name>
<sequence>METRKPEYQHFIPQFLLRNFSHKYVPPDKANRGKPKKRGKKNKMYPGDDVINSLSLSDDYRIDECLVRRVCGVENMYVDTTKPAKEQGKLEKKFGVLENRASCVYRKIIKAYEEGKSTIWLKRSEKDILRKFIFLLTYRGEQYHRKYNLTSLQEYDDGDKELLQEYMTKHGFTRPIDVWLQSLETIIDFDMDAQGAWRETIFESIYSPIADFFVSHICGMYMAICTPTNPDEEFVLTDNCYNVTEGPTTSHFDETSGKYITKSPRFHMFAPISPRLMLVLRNEFLPEPNEDANPEVRARRAVGRHLMIDAIYGSGTNSMMEDLPVTKATNNYTHFENGMLMPNAGWNRRFGMNDEFCFKFTKISTSHFQKINGLLIDHAFHGSRVVFNRKDAFIDLVEWYLTEPCEVGKNLVGEHAATQAAYIEGLSQFMLREGRALEPKVKFWPSEHRDLRQHRIENLAGARFLEETRLGETDVGSGFDAIYERLGGTMETYDIDRNMSMVMFAIWAMCVDLDWESPDYGNLRSNKLDWLLDRFFRQQPCVRFWMFLKRMRLAQSRRTPSWAPQAIHDRLFFEICCSGPEDMLAYSYPITSDRELSEAMYKSFNNSMDLISGPGRGLESMGYFSLFSDPSWRIPTPGRIDRWPWNRVRANDGPDLGEEPLASLVADLRRMASIVRDKENDQSVEPEVEDVDTSELEEAAQSELSRDKATETPTKVVQESQPDDLEETQEVPDALRRAARAWFLDKEDETPAKEVEKSQQVDDTGVQETPDALRRAARAWFPDKEDEMPAKEAEEPQPVNENGVPKPADTNGQVHPEQPQNETRRVPREWYSRLLALREAYRDLDTKTKLEIAWFSGMAIMLTSAFLFLLGSCGYLLSYFCHSAAWILRGLAWLLDICLPVYLTLVKGIKELTFTSSASHKQTFTLNPAILTPIQSLGTSIALPQDPAPQSDFATLSYSGSLPAKAPNEYASLESG</sequence>
<dbReference type="OrthoDB" id="5340163at2759"/>
<feature type="region of interest" description="Disordered" evidence="1">
    <location>
        <begin position="744"/>
        <end position="825"/>
    </location>
</feature>
<dbReference type="InterPro" id="IPR025332">
    <property type="entry name" value="DUF4238"/>
</dbReference>
<feature type="compositionally biased region" description="Basic residues" evidence="1">
    <location>
        <begin position="32"/>
        <end position="43"/>
    </location>
</feature>
<feature type="transmembrane region" description="Helical" evidence="2">
    <location>
        <begin position="852"/>
        <end position="877"/>
    </location>
</feature>
<gene>
    <name evidence="3" type="ORF">TRIREDRAFT_120381</name>
</gene>
<keyword evidence="4" id="KW-1185">Reference proteome</keyword>